<dbReference type="InterPro" id="IPR045203">
    <property type="entry name" value="RanGAP1/2"/>
</dbReference>
<dbReference type="PANTHER" id="PTHR46761">
    <property type="entry name" value="RAN GTPASE-ACTIVATING PROTEIN 1"/>
    <property type="match status" value="1"/>
</dbReference>
<keyword evidence="3" id="KW-0963">Cytoplasm</keyword>
<dbReference type="InterPro" id="IPR025265">
    <property type="entry name" value="WPP_dom"/>
</dbReference>
<dbReference type="GO" id="GO:0005096">
    <property type="term" value="F:GTPase activator activity"/>
    <property type="evidence" value="ECO:0007669"/>
    <property type="project" value="InterPro"/>
</dbReference>
<dbReference type="Proteomes" id="UP000467840">
    <property type="component" value="Chromosome 15"/>
</dbReference>
<sequence>MGLKGRGLLDMDPTKQTFPHRTLSVKLWPPSQSTRLMLVERMTKNLITPSIISRKYGLLSKEEAQEDAKEIEESAFAVADQHYQKEPDGDGSSAVQVYAKESSKLMLEVLKRGPRMKEEGEAVAAEKSAAVHADVFDISGGERAFISADEAEDLLKPLKELGNTYTKICFSNRSFGLDAAGVAVSILSSIKGQLTEVDLSDFVAGRPESEALEVMNIFFGPRGF</sequence>
<evidence type="ECO:0000259" key="5">
    <source>
        <dbReference type="Pfam" id="PF13943"/>
    </source>
</evidence>
<proteinExistence type="predicted"/>
<gene>
    <name evidence="6" type="ORF">GH714_037032</name>
</gene>
<evidence type="ECO:0000256" key="1">
    <source>
        <dbReference type="ARBA" id="ARBA00004123"/>
    </source>
</evidence>
<feature type="domain" description="WPP" evidence="5">
    <location>
        <begin position="24"/>
        <end position="119"/>
    </location>
</feature>
<evidence type="ECO:0000256" key="4">
    <source>
        <dbReference type="ARBA" id="ARBA00023242"/>
    </source>
</evidence>
<name>A0A6A6MPF3_HEVBR</name>
<dbReference type="GO" id="GO:0005634">
    <property type="term" value="C:nucleus"/>
    <property type="evidence" value="ECO:0007669"/>
    <property type="project" value="UniProtKB-SubCell"/>
</dbReference>
<reference evidence="6 7" key="1">
    <citation type="journal article" date="2020" name="Mol. Plant">
        <title>The Chromosome-Based Rubber Tree Genome Provides New Insights into Spurge Genome Evolution and Rubber Biosynthesis.</title>
        <authorList>
            <person name="Liu J."/>
            <person name="Shi C."/>
            <person name="Shi C.C."/>
            <person name="Li W."/>
            <person name="Zhang Q.J."/>
            <person name="Zhang Y."/>
            <person name="Li K."/>
            <person name="Lu H.F."/>
            <person name="Shi C."/>
            <person name="Zhu S.T."/>
            <person name="Xiao Z.Y."/>
            <person name="Nan H."/>
            <person name="Yue Y."/>
            <person name="Zhu X.G."/>
            <person name="Wu Y."/>
            <person name="Hong X.N."/>
            <person name="Fan G.Y."/>
            <person name="Tong Y."/>
            <person name="Zhang D."/>
            <person name="Mao C.L."/>
            <person name="Liu Y.L."/>
            <person name="Hao S.J."/>
            <person name="Liu W.Q."/>
            <person name="Lv M.Q."/>
            <person name="Zhang H.B."/>
            <person name="Liu Y."/>
            <person name="Hu-Tang G.R."/>
            <person name="Wang J.P."/>
            <person name="Wang J.H."/>
            <person name="Sun Y.H."/>
            <person name="Ni S.B."/>
            <person name="Chen W.B."/>
            <person name="Zhang X.C."/>
            <person name="Jiao Y.N."/>
            <person name="Eichler E.E."/>
            <person name="Li G.H."/>
            <person name="Liu X."/>
            <person name="Gao L.Z."/>
        </authorList>
    </citation>
    <scope>NUCLEOTIDE SEQUENCE [LARGE SCALE GENOMIC DNA]</scope>
    <source>
        <strain evidence="7">cv. GT1</strain>
        <tissue evidence="6">Leaf</tissue>
    </source>
</reference>
<evidence type="ECO:0000256" key="2">
    <source>
        <dbReference type="ARBA" id="ARBA00004496"/>
    </source>
</evidence>
<dbReference type="GO" id="GO:0005737">
    <property type="term" value="C:cytoplasm"/>
    <property type="evidence" value="ECO:0007669"/>
    <property type="project" value="UniProtKB-SubCell"/>
</dbReference>
<keyword evidence="7" id="KW-1185">Reference proteome</keyword>
<dbReference type="InterPro" id="IPR038214">
    <property type="entry name" value="WPP_sf"/>
</dbReference>
<dbReference type="PANTHER" id="PTHR46761:SF2">
    <property type="entry name" value="RAN GTPASE-ACTIVATING PROTEIN 1"/>
    <property type="match status" value="1"/>
</dbReference>
<comment type="caution">
    <text evidence="6">The sequence shown here is derived from an EMBL/GenBank/DDBJ whole genome shotgun (WGS) entry which is preliminary data.</text>
</comment>
<dbReference type="EMBL" id="JAAGAX010000005">
    <property type="protein sequence ID" value="KAF2314877.1"/>
    <property type="molecule type" value="Genomic_DNA"/>
</dbReference>
<dbReference type="AlphaFoldDB" id="A0A6A6MPF3"/>
<organism evidence="6 7">
    <name type="scientific">Hevea brasiliensis</name>
    <name type="common">Para rubber tree</name>
    <name type="synonym">Siphonia brasiliensis</name>
    <dbReference type="NCBI Taxonomy" id="3981"/>
    <lineage>
        <taxon>Eukaryota</taxon>
        <taxon>Viridiplantae</taxon>
        <taxon>Streptophyta</taxon>
        <taxon>Embryophyta</taxon>
        <taxon>Tracheophyta</taxon>
        <taxon>Spermatophyta</taxon>
        <taxon>Magnoliopsida</taxon>
        <taxon>eudicotyledons</taxon>
        <taxon>Gunneridae</taxon>
        <taxon>Pentapetalae</taxon>
        <taxon>rosids</taxon>
        <taxon>fabids</taxon>
        <taxon>Malpighiales</taxon>
        <taxon>Euphorbiaceae</taxon>
        <taxon>Crotonoideae</taxon>
        <taxon>Micrandreae</taxon>
        <taxon>Hevea</taxon>
    </lineage>
</organism>
<dbReference type="Gene3D" id="1.10.246.200">
    <property type="entry name" value="WPP domain"/>
    <property type="match status" value="1"/>
</dbReference>
<evidence type="ECO:0000313" key="6">
    <source>
        <dbReference type="EMBL" id="KAF2314877.1"/>
    </source>
</evidence>
<dbReference type="Pfam" id="PF13943">
    <property type="entry name" value="WPP"/>
    <property type="match status" value="1"/>
</dbReference>
<keyword evidence="4" id="KW-0539">Nucleus</keyword>
<accession>A0A6A6MPF3</accession>
<evidence type="ECO:0000313" key="7">
    <source>
        <dbReference type="Proteomes" id="UP000467840"/>
    </source>
</evidence>
<protein>
    <recommendedName>
        <fullName evidence="5">WPP domain-containing protein</fullName>
    </recommendedName>
</protein>
<evidence type="ECO:0000256" key="3">
    <source>
        <dbReference type="ARBA" id="ARBA00022490"/>
    </source>
</evidence>
<comment type="subcellular location">
    <subcellularLocation>
        <location evidence="2">Cytoplasm</location>
    </subcellularLocation>
    <subcellularLocation>
        <location evidence="1">Nucleus</location>
    </subcellularLocation>
</comment>